<evidence type="ECO:0000313" key="2">
    <source>
        <dbReference type="Proteomes" id="UP000006465"/>
    </source>
</evidence>
<organism evidence="1 2">
    <name type="scientific">Corynebacterium pseudotuberculosis 258</name>
    <dbReference type="NCBI Taxonomy" id="1168865"/>
    <lineage>
        <taxon>Bacteria</taxon>
        <taxon>Bacillati</taxon>
        <taxon>Actinomycetota</taxon>
        <taxon>Actinomycetes</taxon>
        <taxon>Mycobacteriales</taxon>
        <taxon>Corynebacteriaceae</taxon>
        <taxon>Corynebacterium</taxon>
    </lineage>
</organism>
<sequence>MIEPFPPLENLYKKLKDKDLVAYVDETYASPDGQSHNGFYTICAVLYESCEIKNARNDFVRIAAGNYWHSTQALQTVDGQAKFSAMVNELSRFRDPIVVTVKLNGNFQKESDQLHARSEALEKLAVTLSLAYSHRIKGLIVEKNRRQRLDNLDRTVIAKLYRLGTVPKSLQMLHCSPSSEPLLWTPDITAMAWRRAITHTDASSREFVKLGSQCHIVSIDSERTIHEIPKIPTGNALLDEIYGNSSFLESLRHREMHRLVQNENLPQVIIKEKENQKEL</sequence>
<dbReference type="Proteomes" id="UP000006465">
    <property type="component" value="Chromosome"/>
</dbReference>
<evidence type="ECO:0000313" key="1">
    <source>
        <dbReference type="EMBL" id="AJF93884.1"/>
    </source>
</evidence>
<protein>
    <recommendedName>
        <fullName evidence="3">DUF3800 domain-containing protein</fullName>
    </recommendedName>
</protein>
<name>A0AAU8RPS6_CORPS</name>
<accession>A0AAU8RPS6</accession>
<dbReference type="EMBL" id="CP003540">
    <property type="protein sequence ID" value="AJF93884.1"/>
    <property type="molecule type" value="Genomic_DNA"/>
</dbReference>
<proteinExistence type="predicted"/>
<reference evidence="1 2" key="1">
    <citation type="journal article" date="2013" name="J. Biotechnol.">
        <title>Genome sequence of Corynebacterium pseudotuberculosis biovar equi strain 258 and prediction of antigenic targets to improve biotechnological vaccine production.</title>
        <authorList>
            <person name="Soares S.C."/>
            <person name="Trost E."/>
            <person name="Ramos R.T."/>
            <person name="Carneiro A.R."/>
            <person name="Santos A.R."/>
            <person name="Pinto A.C."/>
            <person name="Barbosa E."/>
            <person name="Aburjaile F."/>
            <person name="Ali A."/>
            <person name="Diniz C.A."/>
            <person name="Hassan S.S."/>
            <person name="Fiaux K."/>
            <person name="Guimaraes L.C."/>
            <person name="Bakhtiar S.M."/>
            <person name="Pereira U."/>
            <person name="Almeida S.S."/>
            <person name="Abreu V.A."/>
            <person name="Rocha F.S."/>
            <person name="Dorella F.A."/>
            <person name="Miyoshi A."/>
            <person name="Silva A."/>
            <person name="Azevedo V."/>
            <person name="Tauch A."/>
        </authorList>
    </citation>
    <scope>NUCLEOTIDE SEQUENCE [LARGE SCALE GENOMIC DNA]</scope>
    <source>
        <strain evidence="1 2">258</strain>
    </source>
</reference>
<dbReference type="KEGG" id="coe:CP258_08555"/>
<evidence type="ECO:0008006" key="3">
    <source>
        <dbReference type="Google" id="ProtNLM"/>
    </source>
</evidence>
<gene>
    <name evidence="1" type="ORF">CP258_08555</name>
</gene>
<dbReference type="RefSeq" id="WP_032802525.1">
    <property type="nucleotide sequence ID" value="NC_017945.3"/>
</dbReference>
<dbReference type="AlphaFoldDB" id="A0AAU8RPS6"/>